<organism evidence="2 3">
    <name type="scientific">Setomelanomma holmii</name>
    <dbReference type="NCBI Taxonomy" id="210430"/>
    <lineage>
        <taxon>Eukaryota</taxon>
        <taxon>Fungi</taxon>
        <taxon>Dikarya</taxon>
        <taxon>Ascomycota</taxon>
        <taxon>Pezizomycotina</taxon>
        <taxon>Dothideomycetes</taxon>
        <taxon>Pleosporomycetidae</taxon>
        <taxon>Pleosporales</taxon>
        <taxon>Pleosporineae</taxon>
        <taxon>Phaeosphaeriaceae</taxon>
        <taxon>Setomelanomma</taxon>
    </lineage>
</organism>
<dbReference type="Proteomes" id="UP000799777">
    <property type="component" value="Unassembled WGS sequence"/>
</dbReference>
<feature type="compositionally biased region" description="Polar residues" evidence="1">
    <location>
        <begin position="487"/>
        <end position="499"/>
    </location>
</feature>
<name>A0A9P4GYT8_9PLEO</name>
<accession>A0A9P4GYT8</accession>
<gene>
    <name evidence="2" type="ORF">EK21DRAFT_118203</name>
</gene>
<feature type="compositionally biased region" description="Low complexity" evidence="1">
    <location>
        <begin position="395"/>
        <end position="412"/>
    </location>
</feature>
<evidence type="ECO:0000256" key="1">
    <source>
        <dbReference type="SAM" id="MobiDB-lite"/>
    </source>
</evidence>
<feature type="region of interest" description="Disordered" evidence="1">
    <location>
        <begin position="457"/>
        <end position="515"/>
    </location>
</feature>
<evidence type="ECO:0000313" key="3">
    <source>
        <dbReference type="Proteomes" id="UP000799777"/>
    </source>
</evidence>
<dbReference type="OrthoDB" id="3788067at2759"/>
<evidence type="ECO:0000313" key="2">
    <source>
        <dbReference type="EMBL" id="KAF2024005.1"/>
    </source>
</evidence>
<protein>
    <submittedName>
        <fullName evidence="2">Uncharacterized protein</fullName>
    </submittedName>
</protein>
<keyword evidence="3" id="KW-1185">Reference proteome</keyword>
<proteinExistence type="predicted"/>
<feature type="region of interest" description="Disordered" evidence="1">
    <location>
        <begin position="395"/>
        <end position="432"/>
    </location>
</feature>
<dbReference type="EMBL" id="ML978313">
    <property type="protein sequence ID" value="KAF2024005.1"/>
    <property type="molecule type" value="Genomic_DNA"/>
</dbReference>
<feature type="region of interest" description="Disordered" evidence="1">
    <location>
        <begin position="292"/>
        <end position="314"/>
    </location>
</feature>
<reference evidence="2" key="1">
    <citation type="journal article" date="2020" name="Stud. Mycol.">
        <title>101 Dothideomycetes genomes: a test case for predicting lifestyles and emergence of pathogens.</title>
        <authorList>
            <person name="Haridas S."/>
            <person name="Albert R."/>
            <person name="Binder M."/>
            <person name="Bloem J."/>
            <person name="Labutti K."/>
            <person name="Salamov A."/>
            <person name="Andreopoulos B."/>
            <person name="Baker S."/>
            <person name="Barry K."/>
            <person name="Bills G."/>
            <person name="Bluhm B."/>
            <person name="Cannon C."/>
            <person name="Castanera R."/>
            <person name="Culley D."/>
            <person name="Daum C."/>
            <person name="Ezra D."/>
            <person name="Gonzalez J."/>
            <person name="Henrissat B."/>
            <person name="Kuo A."/>
            <person name="Liang C."/>
            <person name="Lipzen A."/>
            <person name="Lutzoni F."/>
            <person name="Magnuson J."/>
            <person name="Mondo S."/>
            <person name="Nolan M."/>
            <person name="Ohm R."/>
            <person name="Pangilinan J."/>
            <person name="Park H.-J."/>
            <person name="Ramirez L."/>
            <person name="Alfaro M."/>
            <person name="Sun H."/>
            <person name="Tritt A."/>
            <person name="Yoshinaga Y."/>
            <person name="Zwiers L.-H."/>
            <person name="Turgeon B."/>
            <person name="Goodwin S."/>
            <person name="Spatafora J."/>
            <person name="Crous P."/>
            <person name="Grigoriev I."/>
        </authorList>
    </citation>
    <scope>NUCLEOTIDE SEQUENCE</scope>
    <source>
        <strain evidence="2">CBS 110217</strain>
    </source>
</reference>
<dbReference type="AlphaFoldDB" id="A0A9P4GYT8"/>
<comment type="caution">
    <text evidence="2">The sequence shown here is derived from an EMBL/GenBank/DDBJ whole genome shotgun (WGS) entry which is preliminary data.</text>
</comment>
<sequence>MHLQRQNIISSNFDVPQTVAFVLPGRRTLSENLPAESVVVLNSIAKRSRYLCNLIEQHASQKPKAWQIALHRIDCMGFRFYIEWLRNGHIEFNANASKAAGSGLLLRDCFDLIFAHIVGAQFDEPSFQDYIVDIMTSSLDASQTPDLKVLEVVFLEKGATPVLQRFVVDRMFAVERRMLGMIRGSVDAPAIGTAGCEYHVHGDEQCYKTDAKYACMPTANALSTKNACHTDSSVGTQTAADSHCPSISSIEEADTWKCVSPRMSKELYFSSAEWSRKVHGLRPRPCTPAWRSKKPLPAIPPLRAGSSPSTPSSPSLVLFSERGVTVELPSVPSPQSSSLRSHTEPFGTQQLVLECLARLTHDTPSSALPLDLSSPMNTIPIRELVLECLERLKSAPSGSTSSAQSLSSSSDESSPRHSAESSPLTSKDENIPPLQSAYHHARYEESYDELPVSSLHHPDLTQRHTSKSKHNELISTSPSPPRIPTSYLSSPEPTQSSHGLPSIPSLSPAPPSCIPLLHPAPSIKRKPAPPRGTDWLKQYDCINTMMRNTPAHNLVQPAKRSKTAKFREMLKSESAIGRLEGEASVVVRKGGRIEGGEREGEREEVVEMMPRWA</sequence>